<dbReference type="InterPro" id="IPR009050">
    <property type="entry name" value="Globin-like_sf"/>
</dbReference>
<dbReference type="InterPro" id="IPR012292">
    <property type="entry name" value="Globin/Proto"/>
</dbReference>
<comment type="caution">
    <text evidence="1">The sequence shown here is derived from an EMBL/GenBank/DDBJ whole genome shotgun (WGS) entry which is preliminary data.</text>
</comment>
<dbReference type="Proteomes" id="UP000294824">
    <property type="component" value="Unassembled WGS sequence"/>
</dbReference>
<keyword evidence="2" id="KW-1185">Reference proteome</keyword>
<reference evidence="1 2" key="1">
    <citation type="submission" date="2019-03" db="EMBL/GenBank/DDBJ databases">
        <title>Genomic Encyclopedia of Type Strains, Phase III (KMG-III): the genomes of soil and plant-associated and newly described type strains.</title>
        <authorList>
            <person name="Whitman W."/>
        </authorList>
    </citation>
    <scope>NUCLEOTIDE SEQUENCE [LARGE SCALE GENOMIC DNA]</scope>
    <source>
        <strain evidence="1 2">CECT 8301</strain>
    </source>
</reference>
<dbReference type="GO" id="GO:0019825">
    <property type="term" value="F:oxygen binding"/>
    <property type="evidence" value="ECO:0007669"/>
    <property type="project" value="InterPro"/>
</dbReference>
<dbReference type="CDD" id="cd08916">
    <property type="entry name" value="TrHb3_P"/>
    <property type="match status" value="1"/>
</dbReference>
<protein>
    <submittedName>
        <fullName evidence="1">Hemoglobin</fullName>
    </submittedName>
</protein>
<evidence type="ECO:0000313" key="1">
    <source>
        <dbReference type="EMBL" id="TDY63843.1"/>
    </source>
</evidence>
<name>A0A4R8MDC4_9FLAO</name>
<evidence type="ECO:0000313" key="2">
    <source>
        <dbReference type="Proteomes" id="UP000294824"/>
    </source>
</evidence>
<dbReference type="SUPFAM" id="SSF46458">
    <property type="entry name" value="Globin-like"/>
    <property type="match status" value="1"/>
</dbReference>
<sequence>MKNIENRGDVNKLVSEFYTIIRKDNMLGPIFNHHLTDEQWPTHIEKLTDFWVTNLFGEVCFKGNPSKAHIEVDKYLNHGMNQNHFNRWLQLWAATIDSLFIGALAKRAKEASERMAIGQFAYVYKNRPEHCKF</sequence>
<dbReference type="Gene3D" id="1.10.490.10">
    <property type="entry name" value="Globins"/>
    <property type="match status" value="1"/>
</dbReference>
<accession>A0A4R8MDC4</accession>
<dbReference type="AlphaFoldDB" id="A0A4R8MDC4"/>
<proteinExistence type="predicted"/>
<dbReference type="EMBL" id="SORL01000007">
    <property type="protein sequence ID" value="TDY63843.1"/>
    <property type="molecule type" value="Genomic_DNA"/>
</dbReference>
<organism evidence="1 2">
    <name type="scientific">Algibacter lectus</name>
    <dbReference type="NCBI Taxonomy" id="221126"/>
    <lineage>
        <taxon>Bacteria</taxon>
        <taxon>Pseudomonadati</taxon>
        <taxon>Bacteroidota</taxon>
        <taxon>Flavobacteriia</taxon>
        <taxon>Flavobacteriales</taxon>
        <taxon>Flavobacteriaceae</taxon>
        <taxon>Algibacter</taxon>
    </lineage>
</organism>
<dbReference type="GO" id="GO:0020037">
    <property type="term" value="F:heme binding"/>
    <property type="evidence" value="ECO:0007669"/>
    <property type="project" value="InterPro"/>
</dbReference>
<gene>
    <name evidence="1" type="ORF">DFQ06_0737</name>
</gene>
<dbReference type="RefSeq" id="WP_133966040.1">
    <property type="nucleotide sequence ID" value="NZ_SORL01000007.1"/>
</dbReference>